<evidence type="ECO:0000259" key="4">
    <source>
        <dbReference type="Pfam" id="PF22624"/>
    </source>
</evidence>
<dbReference type="AlphaFoldDB" id="A0A8J7J0T4"/>
<evidence type="ECO:0000256" key="1">
    <source>
        <dbReference type="ARBA" id="ARBA00010990"/>
    </source>
</evidence>
<dbReference type="GO" id="GO:0000287">
    <property type="term" value="F:magnesium ion binding"/>
    <property type="evidence" value="ECO:0007669"/>
    <property type="project" value="InterPro"/>
</dbReference>
<comment type="caution">
    <text evidence="5">The sequence shown here is derived from an EMBL/GenBank/DDBJ whole genome shotgun (WGS) entry which is preliminary data.</text>
</comment>
<dbReference type="GO" id="GO:0019878">
    <property type="term" value="P:lysine biosynthetic process via aminoadipic acid"/>
    <property type="evidence" value="ECO:0007669"/>
    <property type="project" value="TreeGrafter"/>
</dbReference>
<name>A0A8J7J0T4_9BACT</name>
<keyword evidence="2 5" id="KW-0808">Transferase</keyword>
<protein>
    <submittedName>
        <fullName evidence="5">4'-phosphopantetheinyl transferase superfamily protein</fullName>
    </submittedName>
</protein>
<evidence type="ECO:0000256" key="2">
    <source>
        <dbReference type="ARBA" id="ARBA00022679"/>
    </source>
</evidence>
<reference evidence="5" key="1">
    <citation type="submission" date="2020-12" db="EMBL/GenBank/DDBJ databases">
        <title>Geomonas sp. Red875, isolated from river sediment.</title>
        <authorList>
            <person name="Xu Z."/>
            <person name="Zhang Z."/>
            <person name="Masuda Y."/>
            <person name="Itoh H."/>
            <person name="Senoo K."/>
        </authorList>
    </citation>
    <scope>NUCLEOTIDE SEQUENCE</scope>
    <source>
        <strain evidence="5">Red875</strain>
    </source>
</reference>
<evidence type="ECO:0000259" key="3">
    <source>
        <dbReference type="Pfam" id="PF01648"/>
    </source>
</evidence>
<evidence type="ECO:0000313" key="5">
    <source>
        <dbReference type="EMBL" id="MBJ6726272.1"/>
    </source>
</evidence>
<evidence type="ECO:0000313" key="6">
    <source>
        <dbReference type="Proteomes" id="UP000636888"/>
    </source>
</evidence>
<feature type="domain" description="4'-phosphopantetheinyl transferase" evidence="3">
    <location>
        <begin position="107"/>
        <end position="212"/>
    </location>
</feature>
<dbReference type="Pfam" id="PF22624">
    <property type="entry name" value="AASDHPPT_N"/>
    <property type="match status" value="1"/>
</dbReference>
<dbReference type="PANTHER" id="PTHR12215">
    <property type="entry name" value="PHOSPHOPANTETHEINE TRANSFERASE"/>
    <property type="match status" value="1"/>
</dbReference>
<dbReference type="SUPFAM" id="SSF56214">
    <property type="entry name" value="4'-phosphopantetheinyl transferase"/>
    <property type="match status" value="2"/>
</dbReference>
<dbReference type="Gene3D" id="3.90.470.20">
    <property type="entry name" value="4'-phosphopantetheinyl transferase domain"/>
    <property type="match status" value="2"/>
</dbReference>
<dbReference type="GO" id="GO:0005829">
    <property type="term" value="C:cytosol"/>
    <property type="evidence" value="ECO:0007669"/>
    <property type="project" value="TreeGrafter"/>
</dbReference>
<gene>
    <name evidence="5" type="ORF">JFN93_16280</name>
</gene>
<dbReference type="EMBL" id="JAEMHM010000013">
    <property type="protein sequence ID" value="MBJ6726272.1"/>
    <property type="molecule type" value="Genomic_DNA"/>
</dbReference>
<accession>A0A8J7J0T4</accession>
<dbReference type="InterPro" id="IPR037143">
    <property type="entry name" value="4-PPantetheinyl_Trfase_dom_sf"/>
</dbReference>
<dbReference type="GO" id="GO:0008897">
    <property type="term" value="F:holo-[acyl-carrier-protein] synthase activity"/>
    <property type="evidence" value="ECO:0007669"/>
    <property type="project" value="InterPro"/>
</dbReference>
<dbReference type="PANTHER" id="PTHR12215:SF10">
    <property type="entry name" value="L-AMINOADIPATE-SEMIALDEHYDE DEHYDROGENASE-PHOSPHOPANTETHEINYL TRANSFERASE"/>
    <property type="match status" value="1"/>
</dbReference>
<sequence length="226" mass="24953">MVDLFIASLGALTSEVERLERHLSPSERLRSERLIDPAKRIGFAAGRGFVRETLGRYLQIEPERIELDNGEFGKPYLAWETTSPSLRFNVSHAGDLLLLAVTLGREIGVDVEAVGPQLEFRGMAERYFSAAERAELSALPVAEQLPAFYRCWTRKEAYLKGLGSGFSRRSDGFDVGLSGKEARIIADRDAPEAAKRWSLIDIPVPDGYAAALAYQGEKPSVRLVGV</sequence>
<dbReference type="InterPro" id="IPR055066">
    <property type="entry name" value="AASDHPPT_N"/>
</dbReference>
<proteinExistence type="inferred from homology"/>
<dbReference type="InterPro" id="IPR008278">
    <property type="entry name" value="4-PPantetheinyl_Trfase_dom"/>
</dbReference>
<organism evidence="5 6">
    <name type="scientific">Geomesophilobacter sediminis</name>
    <dbReference type="NCBI Taxonomy" id="2798584"/>
    <lineage>
        <taxon>Bacteria</taxon>
        <taxon>Pseudomonadati</taxon>
        <taxon>Thermodesulfobacteriota</taxon>
        <taxon>Desulfuromonadia</taxon>
        <taxon>Geobacterales</taxon>
        <taxon>Geobacteraceae</taxon>
        <taxon>Geomesophilobacter</taxon>
    </lineage>
</organism>
<dbReference type="InterPro" id="IPR050559">
    <property type="entry name" value="P-Pant_transferase_sf"/>
</dbReference>
<keyword evidence="6" id="KW-1185">Reference proteome</keyword>
<feature type="domain" description="4'-phosphopantetheinyl transferase N-terminal" evidence="4">
    <location>
        <begin position="19"/>
        <end position="100"/>
    </location>
</feature>
<dbReference type="Pfam" id="PF01648">
    <property type="entry name" value="ACPS"/>
    <property type="match status" value="1"/>
</dbReference>
<comment type="similarity">
    <text evidence="1">Belongs to the P-Pant transferase superfamily. Gsp/Sfp/HetI/AcpT family.</text>
</comment>
<dbReference type="Proteomes" id="UP000636888">
    <property type="component" value="Unassembled WGS sequence"/>
</dbReference>